<comment type="caution">
    <text evidence="3">The sequence shown here is derived from an EMBL/GenBank/DDBJ whole genome shotgun (WGS) entry which is preliminary data.</text>
</comment>
<dbReference type="PANTHER" id="PTHR30050:SF5">
    <property type="entry name" value="DNAA REGULATORY INACTIVATOR HDA"/>
    <property type="match status" value="1"/>
</dbReference>
<dbReference type="OrthoDB" id="9784878at2"/>
<dbReference type="InterPro" id="IPR027417">
    <property type="entry name" value="P-loop_NTPase"/>
</dbReference>
<accession>A0A0W0TFQ6</accession>
<dbReference type="InterPro" id="IPR055199">
    <property type="entry name" value="Hda_lid"/>
</dbReference>
<dbReference type="Gene3D" id="1.10.8.60">
    <property type="match status" value="1"/>
</dbReference>
<dbReference type="STRING" id="448.Lery_2611"/>
<sequence>MNNQQLALAIQLNYQANLNTFCWDEENRLIKQQIEAMLKGQGEHFLYLWGTTGCGKSHLLQACCQLHPQAVYLPLDILKEWGPASIEGMATHDLLALDNIDAIAGDSAWEEALFHLYNQVRDRPEATLLISGQHSPASSAIQLPDLRSRLAWGLVLQLKELNDELKIIALQQQADKRGFHLNSSVALFLINRCGRNMHELQRILDRLDEASLAAQRRITVPFVKKILGV</sequence>
<proteinExistence type="predicted"/>
<feature type="domain" description="Hda lid" evidence="2">
    <location>
        <begin position="163"/>
        <end position="227"/>
    </location>
</feature>
<protein>
    <submittedName>
        <fullName evidence="3">ATPase regulatory factor involved in DnaA inactivation</fullName>
    </submittedName>
</protein>
<dbReference type="PATRIC" id="fig|448.7.peg.2736"/>
<dbReference type="EMBL" id="LNYA01000034">
    <property type="protein sequence ID" value="KTC94444.1"/>
    <property type="molecule type" value="Genomic_DNA"/>
</dbReference>
<keyword evidence="4" id="KW-1185">Reference proteome</keyword>
<dbReference type="AlphaFoldDB" id="A0A0W0TFQ6"/>
<evidence type="ECO:0000259" key="2">
    <source>
        <dbReference type="Pfam" id="PF22688"/>
    </source>
</evidence>
<organism evidence="3 4">
    <name type="scientific">Legionella erythra</name>
    <dbReference type="NCBI Taxonomy" id="448"/>
    <lineage>
        <taxon>Bacteria</taxon>
        <taxon>Pseudomonadati</taxon>
        <taxon>Pseudomonadota</taxon>
        <taxon>Gammaproteobacteria</taxon>
        <taxon>Legionellales</taxon>
        <taxon>Legionellaceae</taxon>
        <taxon>Legionella</taxon>
    </lineage>
</organism>
<evidence type="ECO:0000313" key="3">
    <source>
        <dbReference type="EMBL" id="KTC94444.1"/>
    </source>
</evidence>
<gene>
    <name evidence="3" type="primary">hda</name>
    <name evidence="3" type="ORF">Lery_2611</name>
</gene>
<dbReference type="GO" id="GO:0006270">
    <property type="term" value="P:DNA replication initiation"/>
    <property type="evidence" value="ECO:0007669"/>
    <property type="project" value="TreeGrafter"/>
</dbReference>
<feature type="coiled-coil region" evidence="1">
    <location>
        <begin position="190"/>
        <end position="217"/>
    </location>
</feature>
<dbReference type="Pfam" id="PF22688">
    <property type="entry name" value="Hda_lid"/>
    <property type="match status" value="1"/>
</dbReference>
<dbReference type="RefSeq" id="WP_058527694.1">
    <property type="nucleotide sequence ID" value="NZ_CAAAHY010000013.1"/>
</dbReference>
<dbReference type="SUPFAM" id="SSF52540">
    <property type="entry name" value="P-loop containing nucleoside triphosphate hydrolases"/>
    <property type="match status" value="1"/>
</dbReference>
<evidence type="ECO:0000313" key="4">
    <source>
        <dbReference type="Proteomes" id="UP000054773"/>
    </source>
</evidence>
<dbReference type="PANTHER" id="PTHR30050">
    <property type="entry name" value="CHROMOSOMAL REPLICATION INITIATOR PROTEIN DNAA"/>
    <property type="match status" value="1"/>
</dbReference>
<dbReference type="InterPro" id="IPR017788">
    <property type="entry name" value="Hda"/>
</dbReference>
<dbReference type="Proteomes" id="UP000054773">
    <property type="component" value="Unassembled WGS sequence"/>
</dbReference>
<evidence type="ECO:0000256" key="1">
    <source>
        <dbReference type="SAM" id="Coils"/>
    </source>
</evidence>
<dbReference type="Gene3D" id="3.40.50.300">
    <property type="entry name" value="P-loop containing nucleotide triphosphate hydrolases"/>
    <property type="match status" value="1"/>
</dbReference>
<dbReference type="NCBIfam" id="TIGR03420">
    <property type="entry name" value="DnaA_homol_Hda"/>
    <property type="match status" value="1"/>
</dbReference>
<keyword evidence="1" id="KW-0175">Coiled coil</keyword>
<reference evidence="3 4" key="1">
    <citation type="submission" date="2015-11" db="EMBL/GenBank/DDBJ databases">
        <title>Genomic analysis of 38 Legionella species identifies large and diverse effector repertoires.</title>
        <authorList>
            <person name="Burstein D."/>
            <person name="Amaro F."/>
            <person name="Zusman T."/>
            <person name="Lifshitz Z."/>
            <person name="Cohen O."/>
            <person name="Gilbert J.A."/>
            <person name="Pupko T."/>
            <person name="Shuman H.A."/>
            <person name="Segal G."/>
        </authorList>
    </citation>
    <scope>NUCLEOTIDE SEQUENCE [LARGE SCALE GENOMIC DNA]</scope>
    <source>
        <strain evidence="3 4">SE-32A-C8</strain>
    </source>
</reference>
<dbReference type="GO" id="GO:0032297">
    <property type="term" value="P:negative regulation of DNA-templated DNA replication initiation"/>
    <property type="evidence" value="ECO:0007669"/>
    <property type="project" value="InterPro"/>
</dbReference>
<name>A0A0W0TFQ6_LEGER</name>